<gene>
    <name evidence="7" type="ORF">GCM10023352_20970</name>
</gene>
<evidence type="ECO:0000256" key="3">
    <source>
        <dbReference type="ARBA" id="ARBA00022989"/>
    </source>
</evidence>
<dbReference type="RefSeq" id="WP_345447368.1">
    <property type="nucleotide sequence ID" value="NZ_BAABKP010000007.1"/>
</dbReference>
<proteinExistence type="predicted"/>
<feature type="domain" description="Methylamine utilisation protein MauE" evidence="6">
    <location>
        <begin position="16"/>
        <end position="142"/>
    </location>
</feature>
<evidence type="ECO:0000256" key="5">
    <source>
        <dbReference type="SAM" id="Phobius"/>
    </source>
</evidence>
<dbReference type="Pfam" id="PF07291">
    <property type="entry name" value="MauE"/>
    <property type="match status" value="1"/>
</dbReference>
<sequence length="376" mass="39991">MLPISESTLSDAMTPLVLCTLIIIVTLAVSGVAKIKEPTSTVTAIVNLKLDQWLPVKPIAKILPWAELALAAGLLILPGIWQVLVAVAAVVLFIGYWAAIARAVVQGNTATCNCFGSASTAPVSMFTLIRNTALLMASFGALIGAIVTRGSALTMLLATDADGWLWLIGAGLAALVLWSIYRSEQTVQAVEQPVTDQPAESQPLPGDEAEDYLRTPIPFASLRYPAKKGEKSNEGAEVNLRYLSATQARLLIFVSPTCGSCQPVIEQLADWHHRLPMLGVHPVVSSESHLQQMDLPADMQPFVDPESRTGMLFGGATPSAVALGTDEFLAGGPVYGSDDVTRFVEDIIGEMEHASAETAEAALVQEETIKEMDGEA</sequence>
<organism evidence="7 8">
    <name type="scientific">Rothia endophytica</name>
    <dbReference type="NCBI Taxonomy" id="1324766"/>
    <lineage>
        <taxon>Bacteria</taxon>
        <taxon>Bacillati</taxon>
        <taxon>Actinomycetota</taxon>
        <taxon>Actinomycetes</taxon>
        <taxon>Micrococcales</taxon>
        <taxon>Micrococcaceae</taxon>
        <taxon>Rothia</taxon>
    </lineage>
</organism>
<feature type="transmembrane region" description="Helical" evidence="5">
    <location>
        <begin position="134"/>
        <end position="158"/>
    </location>
</feature>
<keyword evidence="4 5" id="KW-0472">Membrane</keyword>
<feature type="transmembrane region" description="Helical" evidence="5">
    <location>
        <begin position="83"/>
        <end position="105"/>
    </location>
</feature>
<dbReference type="InterPro" id="IPR009908">
    <property type="entry name" value="Methylamine_util_MauE"/>
</dbReference>
<dbReference type="Proteomes" id="UP001500187">
    <property type="component" value="Unassembled WGS sequence"/>
</dbReference>
<protein>
    <recommendedName>
        <fullName evidence="6">Methylamine utilisation protein MauE domain-containing protein</fullName>
    </recommendedName>
</protein>
<reference evidence="8" key="1">
    <citation type="journal article" date="2019" name="Int. J. Syst. Evol. Microbiol.">
        <title>The Global Catalogue of Microorganisms (GCM) 10K type strain sequencing project: providing services to taxonomists for standard genome sequencing and annotation.</title>
        <authorList>
            <consortium name="The Broad Institute Genomics Platform"/>
            <consortium name="The Broad Institute Genome Sequencing Center for Infectious Disease"/>
            <person name="Wu L."/>
            <person name="Ma J."/>
        </authorList>
    </citation>
    <scope>NUCLEOTIDE SEQUENCE [LARGE SCALE GENOMIC DNA]</scope>
    <source>
        <strain evidence="8">JCM 18541</strain>
    </source>
</reference>
<evidence type="ECO:0000256" key="4">
    <source>
        <dbReference type="ARBA" id="ARBA00023136"/>
    </source>
</evidence>
<keyword evidence="2 5" id="KW-0812">Transmembrane</keyword>
<evidence type="ECO:0000256" key="2">
    <source>
        <dbReference type="ARBA" id="ARBA00022692"/>
    </source>
</evidence>
<comment type="subcellular location">
    <subcellularLocation>
        <location evidence="1">Membrane</location>
        <topology evidence="1">Multi-pass membrane protein</topology>
    </subcellularLocation>
</comment>
<feature type="transmembrane region" description="Helical" evidence="5">
    <location>
        <begin position="164"/>
        <end position="181"/>
    </location>
</feature>
<evidence type="ECO:0000313" key="7">
    <source>
        <dbReference type="EMBL" id="GAA4800683.1"/>
    </source>
</evidence>
<comment type="caution">
    <text evidence="7">The sequence shown here is derived from an EMBL/GenBank/DDBJ whole genome shotgun (WGS) entry which is preliminary data.</text>
</comment>
<dbReference type="EMBL" id="BAABKP010000007">
    <property type="protein sequence ID" value="GAA4800683.1"/>
    <property type="molecule type" value="Genomic_DNA"/>
</dbReference>
<name>A0ABP9BVG1_9MICC</name>
<keyword evidence="3 5" id="KW-1133">Transmembrane helix</keyword>
<keyword evidence="8" id="KW-1185">Reference proteome</keyword>
<evidence type="ECO:0000256" key="1">
    <source>
        <dbReference type="ARBA" id="ARBA00004141"/>
    </source>
</evidence>
<evidence type="ECO:0000313" key="8">
    <source>
        <dbReference type="Proteomes" id="UP001500187"/>
    </source>
</evidence>
<accession>A0ABP9BVG1</accession>
<feature type="transmembrane region" description="Helical" evidence="5">
    <location>
        <begin position="12"/>
        <end position="33"/>
    </location>
</feature>
<evidence type="ECO:0000259" key="6">
    <source>
        <dbReference type="Pfam" id="PF07291"/>
    </source>
</evidence>